<feature type="domain" description="F-box" evidence="1">
    <location>
        <begin position="22"/>
        <end position="58"/>
    </location>
</feature>
<dbReference type="Proteomes" id="UP001497457">
    <property type="component" value="Unassembled WGS sequence"/>
</dbReference>
<name>A0ABC9GU53_9POAL</name>
<keyword evidence="4" id="KW-1185">Reference proteome</keyword>
<accession>A0ABC9GU53</accession>
<dbReference type="EMBL" id="CAXIPR030000084">
    <property type="protein sequence ID" value="CAM0144761.1"/>
    <property type="molecule type" value="Genomic_DNA"/>
</dbReference>
<dbReference type="SUPFAM" id="SSF81383">
    <property type="entry name" value="F-box domain"/>
    <property type="match status" value="1"/>
</dbReference>
<protein>
    <recommendedName>
        <fullName evidence="1">F-box domain-containing protein</fullName>
    </recommendedName>
</protein>
<dbReference type="PROSITE" id="PS50181">
    <property type="entry name" value="FBOX"/>
    <property type="match status" value="1"/>
</dbReference>
<dbReference type="EMBL" id="OZ075117">
    <property type="protein sequence ID" value="CAL5077759.1"/>
    <property type="molecule type" value="Genomic_DNA"/>
</dbReference>
<reference evidence="3 4" key="1">
    <citation type="submission" date="2024-10" db="EMBL/GenBank/DDBJ databases">
        <authorList>
            <person name="Ryan C."/>
        </authorList>
    </citation>
    <scope>NUCLEOTIDE SEQUENCE [LARGE SCALE GENOMIC DNA]</scope>
</reference>
<dbReference type="AlphaFoldDB" id="A0ABC9GU53"/>
<sequence length="496" mass="54340">MGQSAAAKRPKPSAAAFAAAGEDRLSALPDDVLVVILLRLDTAAAVRTSAVSRRWRRVWALLPELRFPNGADPRLVASALASHEAAISYLGVEAVDAALESVEACLAVAAGRLSGRVIFQNRVSGGNAGGDGKEETGDLGSFELPCFESATTVSLDLGFLGLAMPLAGVFARLTDLSLRSVHFHGPCELGDAVSSLRCPCLQKLSVSKARGLANLFIHSESLILLSLQALHGLQQLNVVAQALKKLTLACCFTHGRPVANISTTQLVSLQWLDSYDPNSVQLDDLSQVKSLICTFNVYDSHGSWCNRGSQQLLKRFQALLTLQISLFYPKNIGSFQYAMGELTKLPCLTSLAIMIRRNGHTFGASLFHVLRMCSDIRNLVVMLLDLEEPFMCPSGCVCGHSMDWNTEELTLNFLQEVAIDMEGTDHQVAVVKRLFTWVVVLKRMQITFHPSLSECKVRELRQMLSSFSGPETRVEFYMYHTSGTMKFDRKRYLLGP</sequence>
<dbReference type="Pfam" id="PF00646">
    <property type="entry name" value="F-box"/>
    <property type="match status" value="1"/>
</dbReference>
<dbReference type="PANTHER" id="PTHR34709">
    <property type="entry name" value="OS10G0396666 PROTEIN"/>
    <property type="match status" value="1"/>
</dbReference>
<dbReference type="InterPro" id="IPR001810">
    <property type="entry name" value="F-box_dom"/>
</dbReference>
<proteinExistence type="predicted"/>
<dbReference type="InterPro" id="IPR036047">
    <property type="entry name" value="F-box-like_dom_sf"/>
</dbReference>
<evidence type="ECO:0000313" key="3">
    <source>
        <dbReference type="EMBL" id="CAM0144761.1"/>
    </source>
</evidence>
<evidence type="ECO:0000313" key="4">
    <source>
        <dbReference type="Proteomes" id="UP001497457"/>
    </source>
</evidence>
<dbReference type="Gene3D" id="1.20.1280.50">
    <property type="match status" value="1"/>
</dbReference>
<organism evidence="3 4">
    <name type="scientific">Urochloa decumbens</name>
    <dbReference type="NCBI Taxonomy" id="240449"/>
    <lineage>
        <taxon>Eukaryota</taxon>
        <taxon>Viridiplantae</taxon>
        <taxon>Streptophyta</taxon>
        <taxon>Embryophyta</taxon>
        <taxon>Tracheophyta</taxon>
        <taxon>Spermatophyta</taxon>
        <taxon>Magnoliopsida</taxon>
        <taxon>Liliopsida</taxon>
        <taxon>Poales</taxon>
        <taxon>Poaceae</taxon>
        <taxon>PACMAD clade</taxon>
        <taxon>Panicoideae</taxon>
        <taxon>Panicodae</taxon>
        <taxon>Paniceae</taxon>
        <taxon>Melinidinae</taxon>
        <taxon>Urochloa</taxon>
    </lineage>
</organism>
<evidence type="ECO:0000313" key="2">
    <source>
        <dbReference type="EMBL" id="CAL5077759.1"/>
    </source>
</evidence>
<dbReference type="SMART" id="SM00256">
    <property type="entry name" value="FBOX"/>
    <property type="match status" value="1"/>
</dbReference>
<dbReference type="Proteomes" id="UP001497457">
    <property type="component" value="Chromosome 7b"/>
</dbReference>
<dbReference type="InterPro" id="IPR055312">
    <property type="entry name" value="FBL15-like"/>
</dbReference>
<evidence type="ECO:0000259" key="1">
    <source>
        <dbReference type="PROSITE" id="PS50181"/>
    </source>
</evidence>
<gene>
    <name evidence="2" type="ORF">URODEC1_LOCUS106793</name>
    <name evidence="3" type="ORF">URODEC1_LOCUS118603</name>
</gene>
<dbReference type="PANTHER" id="PTHR34709:SF61">
    <property type="entry name" value="OS07G0229100 PROTEIN"/>
    <property type="match status" value="1"/>
</dbReference>